<name>A0A0L0TBG6_ALLM3</name>
<evidence type="ECO:0000313" key="3">
    <source>
        <dbReference type="Proteomes" id="UP000054350"/>
    </source>
</evidence>
<dbReference type="VEuPathDB" id="FungiDB:AMAG_20429"/>
<feature type="compositionally biased region" description="Low complexity" evidence="1">
    <location>
        <begin position="111"/>
        <end position="123"/>
    </location>
</feature>
<gene>
    <name evidence="2" type="ORF">AMAG_20429</name>
</gene>
<keyword evidence="3" id="KW-1185">Reference proteome</keyword>
<organism evidence="2 3">
    <name type="scientific">Allomyces macrogynus (strain ATCC 38327)</name>
    <name type="common">Allomyces javanicus var. macrogynus</name>
    <dbReference type="NCBI Taxonomy" id="578462"/>
    <lineage>
        <taxon>Eukaryota</taxon>
        <taxon>Fungi</taxon>
        <taxon>Fungi incertae sedis</taxon>
        <taxon>Blastocladiomycota</taxon>
        <taxon>Blastocladiomycetes</taxon>
        <taxon>Blastocladiales</taxon>
        <taxon>Blastocladiaceae</taxon>
        <taxon>Allomyces</taxon>
    </lineage>
</organism>
<evidence type="ECO:0000256" key="1">
    <source>
        <dbReference type="SAM" id="MobiDB-lite"/>
    </source>
</evidence>
<accession>A0A0L0TBG6</accession>
<reference evidence="3" key="2">
    <citation type="submission" date="2009-11" db="EMBL/GenBank/DDBJ databases">
        <title>The Genome Sequence of Allomyces macrogynus strain ATCC 38327.</title>
        <authorList>
            <consortium name="The Broad Institute Genome Sequencing Platform"/>
            <person name="Russ C."/>
            <person name="Cuomo C."/>
            <person name="Shea T."/>
            <person name="Young S.K."/>
            <person name="Zeng Q."/>
            <person name="Koehrsen M."/>
            <person name="Haas B."/>
            <person name="Borodovsky M."/>
            <person name="Guigo R."/>
            <person name="Alvarado L."/>
            <person name="Berlin A."/>
            <person name="Borenstein D."/>
            <person name="Chen Z."/>
            <person name="Engels R."/>
            <person name="Freedman E."/>
            <person name="Gellesch M."/>
            <person name="Goldberg J."/>
            <person name="Griggs A."/>
            <person name="Gujja S."/>
            <person name="Heiman D."/>
            <person name="Hepburn T."/>
            <person name="Howarth C."/>
            <person name="Jen D."/>
            <person name="Larson L."/>
            <person name="Lewis B."/>
            <person name="Mehta T."/>
            <person name="Park D."/>
            <person name="Pearson M."/>
            <person name="Roberts A."/>
            <person name="Saif S."/>
            <person name="Shenoy N."/>
            <person name="Sisk P."/>
            <person name="Stolte C."/>
            <person name="Sykes S."/>
            <person name="Walk T."/>
            <person name="White J."/>
            <person name="Yandava C."/>
            <person name="Burger G."/>
            <person name="Gray M.W."/>
            <person name="Holland P.W.H."/>
            <person name="King N."/>
            <person name="Lang F.B.F."/>
            <person name="Roger A.J."/>
            <person name="Ruiz-Trillo I."/>
            <person name="Lander E."/>
            <person name="Nusbaum C."/>
        </authorList>
    </citation>
    <scope>NUCLEOTIDE SEQUENCE [LARGE SCALE GENOMIC DNA]</scope>
    <source>
        <strain evidence="3">ATCC 38327</strain>
    </source>
</reference>
<proteinExistence type="predicted"/>
<reference evidence="2 3" key="1">
    <citation type="submission" date="2009-11" db="EMBL/GenBank/DDBJ databases">
        <title>Annotation of Allomyces macrogynus ATCC 38327.</title>
        <authorList>
            <consortium name="The Broad Institute Genome Sequencing Platform"/>
            <person name="Russ C."/>
            <person name="Cuomo C."/>
            <person name="Burger G."/>
            <person name="Gray M.W."/>
            <person name="Holland P.W.H."/>
            <person name="King N."/>
            <person name="Lang F.B.F."/>
            <person name="Roger A.J."/>
            <person name="Ruiz-Trillo I."/>
            <person name="Young S.K."/>
            <person name="Zeng Q."/>
            <person name="Gargeya S."/>
            <person name="Fitzgerald M."/>
            <person name="Haas B."/>
            <person name="Abouelleil A."/>
            <person name="Alvarado L."/>
            <person name="Arachchi H.M."/>
            <person name="Berlin A."/>
            <person name="Chapman S.B."/>
            <person name="Gearin G."/>
            <person name="Goldberg J."/>
            <person name="Griggs A."/>
            <person name="Gujja S."/>
            <person name="Hansen M."/>
            <person name="Heiman D."/>
            <person name="Howarth C."/>
            <person name="Larimer J."/>
            <person name="Lui A."/>
            <person name="MacDonald P.J.P."/>
            <person name="McCowen C."/>
            <person name="Montmayeur A."/>
            <person name="Murphy C."/>
            <person name="Neiman D."/>
            <person name="Pearson M."/>
            <person name="Priest M."/>
            <person name="Roberts A."/>
            <person name="Saif S."/>
            <person name="Shea T."/>
            <person name="Sisk P."/>
            <person name="Stolte C."/>
            <person name="Sykes S."/>
            <person name="Wortman J."/>
            <person name="Nusbaum C."/>
            <person name="Birren B."/>
        </authorList>
    </citation>
    <scope>NUCLEOTIDE SEQUENCE [LARGE SCALE GENOMIC DNA]</scope>
    <source>
        <strain evidence="2 3">ATCC 38327</strain>
    </source>
</reference>
<sequence>MQMRFGASIMRLWFGSWTRRVEVRVGKSGRRMRCTCAACRAPPRSTRSKSSRSTTRAFPSPTRPTAPSPYGHADNPTATSCTPPPPRSPRPSTWFSGKPSRARSGGPRPSPSTCTCRTSTSPSDSRATPTLPTLAECHAASLDALRDEADTDPHVRAWLARAPHQLAWRRGDRIEWIDVSAPGLELVVAPYSIEKTHALELRAVGPHGAGMEGDATQCEGYLMRHWSSWVGPRARRVYAMVVLHEYLFFLAAPPGRVTPATAGWTASMARRPYAVEDSRARAKGCVVPGAEFLRLEEILAIVVPRPCVECRAKLAALTHITDGEGIKLVQLAAEDAMSAAPPFFHLITRSTVLDLSAETHAALHAWTSWRP</sequence>
<dbReference type="EMBL" id="GG745376">
    <property type="protein sequence ID" value="KNE72040.1"/>
    <property type="molecule type" value="Genomic_DNA"/>
</dbReference>
<evidence type="ECO:0000313" key="2">
    <source>
        <dbReference type="EMBL" id="KNE72040.1"/>
    </source>
</evidence>
<dbReference type="AlphaFoldDB" id="A0A0L0TBG6"/>
<feature type="region of interest" description="Disordered" evidence="1">
    <location>
        <begin position="40"/>
        <end position="130"/>
    </location>
</feature>
<dbReference type="OrthoDB" id="5579281at2759"/>
<dbReference type="Proteomes" id="UP000054350">
    <property type="component" value="Unassembled WGS sequence"/>
</dbReference>
<protein>
    <submittedName>
        <fullName evidence="2">Uncharacterized protein</fullName>
    </submittedName>
</protein>